<reference evidence="2 4" key="2">
    <citation type="submission" date="2019-11" db="EMBL/GenBank/DDBJ databases">
        <title>Streptococcis sp. isolated from the respiratory tract of Marmot.</title>
        <authorList>
            <person name="Zhang G."/>
        </authorList>
    </citation>
    <scope>NUCLEOTIDE SEQUENCE [LARGE SCALE GENOMIC DNA]</scope>
    <source>
        <strain evidence="4">zg-86</strain>
        <strain evidence="2">Zg-86</strain>
    </source>
</reference>
<accession>A0A6I4RFT3</accession>
<dbReference type="Gene3D" id="3.30.420.10">
    <property type="entry name" value="Ribonuclease H-like superfamily/Ribonuclease H"/>
    <property type="match status" value="1"/>
</dbReference>
<evidence type="ECO:0000313" key="3">
    <source>
        <dbReference type="EMBL" id="MWV56740.1"/>
    </source>
</evidence>
<reference evidence="3 5" key="1">
    <citation type="submission" date="2019-10" db="EMBL/GenBank/DDBJ databases">
        <title>Streptococcis sp, isolated from the respiratory tract of Marmot.</title>
        <authorList>
            <person name="Zhang G."/>
        </authorList>
    </citation>
    <scope>NUCLEOTIDE SEQUENCE [LARGE SCALE GENOMIC DNA]</scope>
    <source>
        <strain evidence="5">zg-70</strain>
        <strain evidence="3">Zg-70</strain>
    </source>
</reference>
<dbReference type="InterPro" id="IPR012337">
    <property type="entry name" value="RNaseH-like_sf"/>
</dbReference>
<gene>
    <name evidence="2" type="ORF">GGG87_07090</name>
    <name evidence="3" type="ORF">GGH11_07110</name>
</gene>
<proteinExistence type="predicted"/>
<dbReference type="SUPFAM" id="SSF53098">
    <property type="entry name" value="Ribonuclease H-like"/>
    <property type="match status" value="1"/>
</dbReference>
<dbReference type="Pfam" id="PF00075">
    <property type="entry name" value="RNase_H"/>
    <property type="match status" value="1"/>
</dbReference>
<protein>
    <submittedName>
        <fullName evidence="3">Reverse transcriptase-like protein</fullName>
    </submittedName>
</protein>
<keyword evidence="4" id="KW-1185">Reference proteome</keyword>
<sequence>MAKYILYTDGSFHHENHKKTVSAYIVLDEDGNLVCKGRSFVNPQKIGMQSSTMAELRAVIIGLKAIRKLDNDHLISVNVLTDYQGLPVFHKYLRRYKKNRHVKEIFKQRLKQAVWRWYYSNLMHTMKCYESMQKELQVTVSWVKAHSGNAWNNEVDQLAKRSIGKR</sequence>
<dbReference type="GO" id="GO:0003676">
    <property type="term" value="F:nucleic acid binding"/>
    <property type="evidence" value="ECO:0007669"/>
    <property type="project" value="InterPro"/>
</dbReference>
<dbReference type="EMBL" id="WLCG01000009">
    <property type="protein sequence ID" value="MTB64757.1"/>
    <property type="molecule type" value="Genomic_DNA"/>
</dbReference>
<evidence type="ECO:0000313" key="4">
    <source>
        <dbReference type="Proteomes" id="UP000435060"/>
    </source>
</evidence>
<dbReference type="Proteomes" id="UP000435423">
    <property type="component" value="Unassembled WGS sequence"/>
</dbReference>
<dbReference type="AlphaFoldDB" id="A0A6I4RFT3"/>
<dbReference type="PROSITE" id="PS50879">
    <property type="entry name" value="RNASE_H_1"/>
    <property type="match status" value="1"/>
</dbReference>
<dbReference type="InterPro" id="IPR036397">
    <property type="entry name" value="RNaseH_sf"/>
</dbReference>
<name>A0A6I4RFT3_9STRE</name>
<dbReference type="Proteomes" id="UP000435060">
    <property type="component" value="Unassembled WGS sequence"/>
</dbReference>
<dbReference type="InterPro" id="IPR002156">
    <property type="entry name" value="RNaseH_domain"/>
</dbReference>
<dbReference type="EMBL" id="WUBJ01000008">
    <property type="protein sequence ID" value="MWV56740.1"/>
    <property type="molecule type" value="Genomic_DNA"/>
</dbReference>
<evidence type="ECO:0000313" key="5">
    <source>
        <dbReference type="Proteomes" id="UP000435423"/>
    </source>
</evidence>
<organism evidence="3 5">
    <name type="scientific">Streptococcus zhangguiae</name>
    <dbReference type="NCBI Taxonomy" id="2664091"/>
    <lineage>
        <taxon>Bacteria</taxon>
        <taxon>Bacillati</taxon>
        <taxon>Bacillota</taxon>
        <taxon>Bacilli</taxon>
        <taxon>Lactobacillales</taxon>
        <taxon>Streptococcaceae</taxon>
        <taxon>Streptococcus</taxon>
    </lineage>
</organism>
<comment type="caution">
    <text evidence="3">The sequence shown here is derived from an EMBL/GenBank/DDBJ whole genome shotgun (WGS) entry which is preliminary data.</text>
</comment>
<evidence type="ECO:0000313" key="2">
    <source>
        <dbReference type="EMBL" id="MTB64757.1"/>
    </source>
</evidence>
<evidence type="ECO:0000259" key="1">
    <source>
        <dbReference type="PROSITE" id="PS50879"/>
    </source>
</evidence>
<dbReference type="GO" id="GO:0004523">
    <property type="term" value="F:RNA-DNA hybrid ribonuclease activity"/>
    <property type="evidence" value="ECO:0007669"/>
    <property type="project" value="InterPro"/>
</dbReference>
<dbReference type="RefSeq" id="WP_154608956.1">
    <property type="nucleotide sequence ID" value="NZ_CP072115.1"/>
</dbReference>
<feature type="domain" description="RNase H type-1" evidence="1">
    <location>
        <begin position="1"/>
        <end position="164"/>
    </location>
</feature>